<gene>
    <name evidence="18" type="primary">mtaB</name>
    <name evidence="18" type="ORF">F9B85_08965</name>
</gene>
<evidence type="ECO:0000256" key="15">
    <source>
        <dbReference type="ARBA" id="ARBA00069898"/>
    </source>
</evidence>
<dbReference type="GO" id="GO:0046872">
    <property type="term" value="F:metal ion binding"/>
    <property type="evidence" value="ECO:0007669"/>
    <property type="project" value="UniProtKB-KW"/>
</dbReference>
<evidence type="ECO:0000256" key="9">
    <source>
        <dbReference type="ARBA" id="ARBA00022723"/>
    </source>
</evidence>
<dbReference type="SFLD" id="SFLDG01061">
    <property type="entry name" value="methylthiotransferase"/>
    <property type="match status" value="1"/>
</dbReference>
<keyword evidence="19" id="KW-1185">Reference proteome</keyword>
<dbReference type="FunFam" id="3.40.50.12160:FF:000004">
    <property type="entry name" value="Threonylcarbamoyladenosine tRNA methylthiotransferase MtaB"/>
    <property type="match status" value="1"/>
</dbReference>
<feature type="domain" description="MTTase N-terminal" evidence="16">
    <location>
        <begin position="5"/>
        <end position="117"/>
    </location>
</feature>
<feature type="domain" description="Radical SAM core" evidence="17">
    <location>
        <begin position="142"/>
        <end position="369"/>
    </location>
</feature>
<dbReference type="EC" id="2.8.4.5" evidence="3"/>
<dbReference type="SMART" id="SM00729">
    <property type="entry name" value="Elp3"/>
    <property type="match status" value="1"/>
</dbReference>
<evidence type="ECO:0000313" key="18">
    <source>
        <dbReference type="EMBL" id="KAB2952287.1"/>
    </source>
</evidence>
<dbReference type="Pfam" id="PF04055">
    <property type="entry name" value="Radical_SAM"/>
    <property type="match status" value="1"/>
</dbReference>
<dbReference type="PANTHER" id="PTHR11918">
    <property type="entry name" value="RADICAL SAM PROTEINS"/>
    <property type="match status" value="1"/>
</dbReference>
<keyword evidence="8" id="KW-0819">tRNA processing</keyword>
<evidence type="ECO:0000259" key="17">
    <source>
        <dbReference type="PROSITE" id="PS51918"/>
    </source>
</evidence>
<evidence type="ECO:0000256" key="13">
    <source>
        <dbReference type="ARBA" id="ARBA00051661"/>
    </source>
</evidence>
<dbReference type="EMBL" id="WBXO01000006">
    <property type="protein sequence ID" value="KAB2952287.1"/>
    <property type="molecule type" value="Genomic_DNA"/>
</dbReference>
<dbReference type="CDD" id="cd01335">
    <property type="entry name" value="Radical_SAM"/>
    <property type="match status" value="1"/>
</dbReference>
<dbReference type="SFLD" id="SFLDG01082">
    <property type="entry name" value="B12-binding_domain_containing"/>
    <property type="match status" value="1"/>
</dbReference>
<dbReference type="InterPro" id="IPR006467">
    <property type="entry name" value="MiaB-like_bact"/>
</dbReference>
<dbReference type="SFLD" id="SFLDS00029">
    <property type="entry name" value="Radical_SAM"/>
    <property type="match status" value="1"/>
</dbReference>
<dbReference type="Pfam" id="PF00919">
    <property type="entry name" value="UPF0004"/>
    <property type="match status" value="1"/>
</dbReference>
<evidence type="ECO:0000256" key="11">
    <source>
        <dbReference type="ARBA" id="ARBA00023014"/>
    </source>
</evidence>
<evidence type="ECO:0000256" key="7">
    <source>
        <dbReference type="ARBA" id="ARBA00022691"/>
    </source>
</evidence>
<keyword evidence="10" id="KW-0408">Iron</keyword>
<comment type="similarity">
    <text evidence="14">Belongs to the methylthiotransferase family. MtaB subfamily.</text>
</comment>
<dbReference type="OrthoDB" id="9805215at2"/>
<evidence type="ECO:0000259" key="16">
    <source>
        <dbReference type="PROSITE" id="PS51449"/>
    </source>
</evidence>
<dbReference type="RefSeq" id="WP_151620086.1">
    <property type="nucleotide sequence ID" value="NZ_WBXO01000006.1"/>
</dbReference>
<proteinExistence type="inferred from homology"/>
<evidence type="ECO:0000256" key="12">
    <source>
        <dbReference type="ARBA" id="ARBA00031213"/>
    </source>
</evidence>
<dbReference type="AlphaFoldDB" id="A0A6I0F4S7"/>
<evidence type="ECO:0000256" key="2">
    <source>
        <dbReference type="ARBA" id="ARBA00002399"/>
    </source>
</evidence>
<evidence type="ECO:0000256" key="10">
    <source>
        <dbReference type="ARBA" id="ARBA00023004"/>
    </source>
</evidence>
<evidence type="ECO:0000256" key="14">
    <source>
        <dbReference type="ARBA" id="ARBA00061574"/>
    </source>
</evidence>
<dbReference type="PROSITE" id="PS51449">
    <property type="entry name" value="MTTASE_N"/>
    <property type="match status" value="1"/>
</dbReference>
<evidence type="ECO:0000313" key="19">
    <source>
        <dbReference type="Proteomes" id="UP000468766"/>
    </source>
</evidence>
<dbReference type="FunFam" id="3.80.30.20:FF:000001">
    <property type="entry name" value="tRNA-2-methylthio-N(6)-dimethylallyladenosine synthase 2"/>
    <property type="match status" value="1"/>
</dbReference>
<keyword evidence="9" id="KW-0479">Metal-binding</keyword>
<dbReference type="GO" id="GO:0035598">
    <property type="term" value="F:tRNA (N(6)-L-threonylcarbamoyladenosine(37)-C(2))-methylthiotransferase activity"/>
    <property type="evidence" value="ECO:0007669"/>
    <property type="project" value="UniProtKB-EC"/>
</dbReference>
<accession>A0A6I0F4S7</accession>
<evidence type="ECO:0000256" key="5">
    <source>
        <dbReference type="ARBA" id="ARBA00022490"/>
    </source>
</evidence>
<comment type="cofactor">
    <cofactor evidence="1">
        <name>[4Fe-4S] cluster</name>
        <dbReference type="ChEBI" id="CHEBI:49883"/>
    </cofactor>
</comment>
<dbReference type="InterPro" id="IPR058240">
    <property type="entry name" value="rSAM_sf"/>
</dbReference>
<dbReference type="Gene3D" id="3.40.50.12160">
    <property type="entry name" value="Methylthiotransferase, N-terminal domain"/>
    <property type="match status" value="1"/>
</dbReference>
<sequence length="440" mass="49372">MIEQSTVAFYTLGCKVNQGETDALSGLFKRRNYQIVSFDEPADVYVINTCTVTHLSDRKSRQIIRRAHRMNPQAVVVVTGCYAQVSPEEVQSIEGVDVIVGTDQRKKIVDLVEAHREAGSQVSAIEDIKTVTVFEEFSAHAEISRARATMKIQDGCNLFCTYCIIPYARGPVRSLSPVKVLEEAKRLIQEGFQEIVITGIHLGAYGTDIDADLGELVKALCRLDGLQRLRIGSIEPQEFTPSLLEAMTEKVLCPHFHIPLQSGSDKILKSMGRRYNRQDFVDIFTKIMVILPNVSITTDLIVGFPGESEVDFQETEQLCRTLPLAGIHVFPFSPRKGTKAINFPDQIAKKVKEERVQRIGEISRNLTMQYSEKFIGSTREVLLEEKAASFWIGHTDNYLKVYLSIPDNFMEEEKLRGSLQKVKLQALRSDGAIEGKVIVS</sequence>
<dbReference type="InterPro" id="IPR020612">
    <property type="entry name" value="Methylthiotransferase_CS"/>
</dbReference>
<dbReference type="InterPro" id="IPR023404">
    <property type="entry name" value="rSAM_horseshoe"/>
</dbReference>
<keyword evidence="11" id="KW-0411">Iron-sulfur</keyword>
<dbReference type="InterPro" id="IPR007197">
    <property type="entry name" value="rSAM"/>
</dbReference>
<dbReference type="PROSITE" id="PS51918">
    <property type="entry name" value="RADICAL_SAM"/>
    <property type="match status" value="1"/>
</dbReference>
<keyword evidence="6 18" id="KW-0808">Transferase</keyword>
<dbReference type="PANTHER" id="PTHR11918:SF45">
    <property type="entry name" value="THREONYLCARBAMOYLADENOSINE TRNA METHYLTHIOTRANSFERASE"/>
    <property type="match status" value="1"/>
</dbReference>
<dbReference type="InterPro" id="IPR006638">
    <property type="entry name" value="Elp3/MiaA/NifB-like_rSAM"/>
</dbReference>
<evidence type="ECO:0000256" key="1">
    <source>
        <dbReference type="ARBA" id="ARBA00001966"/>
    </source>
</evidence>
<dbReference type="InterPro" id="IPR005839">
    <property type="entry name" value="Methylthiotransferase"/>
</dbReference>
<comment type="function">
    <text evidence="2">Catalyzes the methylthiolation of N6-threonylcarbamoyladenosine (t(6)A), leading to the formation of 2-methylthio-N6-threonylcarbamoyladenosine (ms(2)t(6)A) at position 37 in tRNAs that read codons beginning with adenine.</text>
</comment>
<evidence type="ECO:0000256" key="8">
    <source>
        <dbReference type="ARBA" id="ARBA00022694"/>
    </source>
</evidence>
<dbReference type="Proteomes" id="UP000468766">
    <property type="component" value="Unassembled WGS sequence"/>
</dbReference>
<dbReference type="InterPro" id="IPR013848">
    <property type="entry name" value="Methylthiotransferase_N"/>
</dbReference>
<name>A0A6I0F4S7_9FIRM</name>
<dbReference type="SUPFAM" id="SSF102114">
    <property type="entry name" value="Radical SAM enzymes"/>
    <property type="match status" value="1"/>
</dbReference>
<evidence type="ECO:0000256" key="6">
    <source>
        <dbReference type="ARBA" id="ARBA00022679"/>
    </source>
</evidence>
<keyword evidence="4" id="KW-0004">4Fe-4S</keyword>
<keyword evidence="5" id="KW-0963">Cytoplasm</keyword>
<dbReference type="GO" id="GO:0051539">
    <property type="term" value="F:4 iron, 4 sulfur cluster binding"/>
    <property type="evidence" value="ECO:0007669"/>
    <property type="project" value="UniProtKB-KW"/>
</dbReference>
<organism evidence="18 19">
    <name type="scientific">Heliorestis acidaminivorans</name>
    <dbReference type="NCBI Taxonomy" id="553427"/>
    <lineage>
        <taxon>Bacteria</taxon>
        <taxon>Bacillati</taxon>
        <taxon>Bacillota</taxon>
        <taxon>Clostridia</taxon>
        <taxon>Eubacteriales</taxon>
        <taxon>Heliobacteriaceae</taxon>
        <taxon>Heliorestis</taxon>
    </lineage>
</organism>
<dbReference type="SFLD" id="SFLDF00295">
    <property type="entry name" value="threonylcarbamoyladenosine_tRN"/>
    <property type="match status" value="1"/>
</dbReference>
<evidence type="ECO:0000256" key="4">
    <source>
        <dbReference type="ARBA" id="ARBA00022485"/>
    </source>
</evidence>
<dbReference type="NCBIfam" id="TIGR01579">
    <property type="entry name" value="MiaB-like-C"/>
    <property type="match status" value="1"/>
</dbReference>
<dbReference type="PROSITE" id="PS01278">
    <property type="entry name" value="MTTASE_RADICAL"/>
    <property type="match status" value="1"/>
</dbReference>
<dbReference type="Gene3D" id="3.80.30.20">
    <property type="entry name" value="tm_1862 like domain"/>
    <property type="match status" value="1"/>
</dbReference>
<dbReference type="InterPro" id="IPR034557">
    <property type="entry name" value="ThrcA_tRNA_MEthiotransferase"/>
</dbReference>
<keyword evidence="7" id="KW-0949">S-adenosyl-L-methionine</keyword>
<evidence type="ECO:0000256" key="3">
    <source>
        <dbReference type="ARBA" id="ARBA00013273"/>
    </source>
</evidence>
<dbReference type="InterPro" id="IPR038135">
    <property type="entry name" value="Methylthiotransferase_N_sf"/>
</dbReference>
<comment type="caution">
    <text evidence="18">The sequence shown here is derived from an EMBL/GenBank/DDBJ whole genome shotgun (WGS) entry which is preliminary data.</text>
</comment>
<reference evidence="18 19" key="1">
    <citation type="submission" date="2019-10" db="EMBL/GenBank/DDBJ databases">
        <title>Whole-genome sequence of the extremophile Heliorestis acidaminivorans DSM 24790.</title>
        <authorList>
            <person name="Kyndt J.A."/>
            <person name="Meyer T.E."/>
        </authorList>
    </citation>
    <scope>NUCLEOTIDE SEQUENCE [LARGE SCALE GENOMIC DNA]</scope>
    <source>
        <strain evidence="18 19">DSM 24790</strain>
    </source>
</reference>
<comment type="catalytic activity">
    <reaction evidence="13">
        <text>N(6)-L-threonylcarbamoyladenosine(37) in tRNA + (sulfur carrier)-SH + AH2 + 2 S-adenosyl-L-methionine = 2-methylsulfanyl-N(6)-L-threonylcarbamoyladenosine(37) in tRNA + (sulfur carrier)-H + 5'-deoxyadenosine + L-methionine + A + S-adenosyl-L-homocysteine + 2 H(+)</text>
        <dbReference type="Rhea" id="RHEA:37075"/>
        <dbReference type="Rhea" id="RHEA-COMP:10163"/>
        <dbReference type="Rhea" id="RHEA-COMP:11092"/>
        <dbReference type="Rhea" id="RHEA-COMP:14737"/>
        <dbReference type="Rhea" id="RHEA-COMP:14739"/>
        <dbReference type="ChEBI" id="CHEBI:13193"/>
        <dbReference type="ChEBI" id="CHEBI:15378"/>
        <dbReference type="ChEBI" id="CHEBI:17319"/>
        <dbReference type="ChEBI" id="CHEBI:17499"/>
        <dbReference type="ChEBI" id="CHEBI:29917"/>
        <dbReference type="ChEBI" id="CHEBI:57844"/>
        <dbReference type="ChEBI" id="CHEBI:57856"/>
        <dbReference type="ChEBI" id="CHEBI:59789"/>
        <dbReference type="ChEBI" id="CHEBI:64428"/>
        <dbReference type="ChEBI" id="CHEBI:74418"/>
        <dbReference type="ChEBI" id="CHEBI:74420"/>
        <dbReference type="EC" id="2.8.4.5"/>
    </reaction>
</comment>
<dbReference type="NCBIfam" id="TIGR00089">
    <property type="entry name" value="MiaB/RimO family radical SAM methylthiotransferase"/>
    <property type="match status" value="1"/>
</dbReference>
<protein>
    <recommendedName>
        <fullName evidence="15">Threonylcarbamoyladenosine tRNA methylthiotransferase MtaB</fullName>
        <ecNumber evidence="3">2.8.4.5</ecNumber>
    </recommendedName>
    <alternativeName>
        <fullName evidence="12">tRNA-t(6)A37 methylthiotransferase</fullName>
    </alternativeName>
</protein>